<evidence type="ECO:0000313" key="1">
    <source>
        <dbReference type="EMBL" id="OGD74316.1"/>
    </source>
</evidence>
<name>A0A1F5F410_9BACT</name>
<organism evidence="1 2">
    <name type="scientific">Candidatus Collierbacteria bacterium RIFOXYA2_FULL_46_10</name>
    <dbReference type="NCBI Taxonomy" id="1817726"/>
    <lineage>
        <taxon>Bacteria</taxon>
        <taxon>Candidatus Collieribacteriota</taxon>
    </lineage>
</organism>
<evidence type="ECO:0000313" key="2">
    <source>
        <dbReference type="Proteomes" id="UP000176191"/>
    </source>
</evidence>
<gene>
    <name evidence="1" type="ORF">A2228_02145</name>
</gene>
<reference evidence="1 2" key="1">
    <citation type="journal article" date="2016" name="Nat. Commun.">
        <title>Thousands of microbial genomes shed light on interconnected biogeochemical processes in an aquifer system.</title>
        <authorList>
            <person name="Anantharaman K."/>
            <person name="Brown C.T."/>
            <person name="Hug L.A."/>
            <person name="Sharon I."/>
            <person name="Castelle C.J."/>
            <person name="Probst A.J."/>
            <person name="Thomas B.C."/>
            <person name="Singh A."/>
            <person name="Wilkins M.J."/>
            <person name="Karaoz U."/>
            <person name="Brodie E.L."/>
            <person name="Williams K.H."/>
            <person name="Hubbard S.S."/>
            <person name="Banfield J.F."/>
        </authorList>
    </citation>
    <scope>NUCLEOTIDE SEQUENCE [LARGE SCALE GENOMIC DNA]</scope>
</reference>
<dbReference type="Proteomes" id="UP000176191">
    <property type="component" value="Unassembled WGS sequence"/>
</dbReference>
<proteinExistence type="predicted"/>
<protein>
    <submittedName>
        <fullName evidence="1">Uncharacterized protein</fullName>
    </submittedName>
</protein>
<dbReference type="EMBL" id="MFAK01000037">
    <property type="protein sequence ID" value="OGD74316.1"/>
    <property type="molecule type" value="Genomic_DNA"/>
</dbReference>
<accession>A0A1F5F410</accession>
<dbReference type="AlphaFoldDB" id="A0A1F5F410"/>
<comment type="caution">
    <text evidence="1">The sequence shown here is derived from an EMBL/GenBank/DDBJ whole genome shotgun (WGS) entry which is preliminary data.</text>
</comment>
<sequence length="98" mass="10975">MPDHEVTTPSLFPECTNCHLVNDLLTKLLLAQTNPRTPFSLISLQMLCYPIGDKGMAMIWLANTKREYTQRTLEVLMGPHPEDLKIISCPGLSATNHP</sequence>